<keyword evidence="3" id="KW-1185">Reference proteome</keyword>
<dbReference type="RefSeq" id="WP_328585980.1">
    <property type="nucleotide sequence ID" value="NZ_LJQC01000435.1"/>
</dbReference>
<dbReference type="SUPFAM" id="SSF56317">
    <property type="entry name" value="Carbon-nitrogen hydrolase"/>
    <property type="match status" value="1"/>
</dbReference>
<proteinExistence type="predicted"/>
<keyword evidence="2" id="KW-0012">Acyltransferase</keyword>
<dbReference type="Gene3D" id="3.60.110.10">
    <property type="entry name" value="Carbon-nitrogen hydrolase"/>
    <property type="match status" value="1"/>
</dbReference>
<dbReference type="Proteomes" id="UP000051335">
    <property type="component" value="Unassembled WGS sequence"/>
</dbReference>
<dbReference type="InterPro" id="IPR036526">
    <property type="entry name" value="C-N_Hydrolase_sf"/>
</dbReference>
<gene>
    <name evidence="2" type="ORF">ALO75_02618</name>
</gene>
<sequence>ARRLHWNRLLPARAIENLCYVAAVNRVGSDGKGFAYTGDSQVLDFQGESLLSVGEADGVFKATLGAADLHAYRTRFPAGLDADSFNIE</sequence>
<dbReference type="AlphaFoldDB" id="A0A0N8R7F5"/>
<evidence type="ECO:0000259" key="1">
    <source>
        <dbReference type="PROSITE" id="PS50263"/>
    </source>
</evidence>
<dbReference type="GO" id="GO:0016746">
    <property type="term" value="F:acyltransferase activity"/>
    <property type="evidence" value="ECO:0007669"/>
    <property type="project" value="UniProtKB-KW"/>
</dbReference>
<organism evidence="2 3">
    <name type="scientific">Pseudomonas syringae pv. coryli</name>
    <dbReference type="NCBI Taxonomy" id="317659"/>
    <lineage>
        <taxon>Bacteria</taxon>
        <taxon>Pseudomonadati</taxon>
        <taxon>Pseudomonadota</taxon>
        <taxon>Gammaproteobacteria</taxon>
        <taxon>Pseudomonadales</taxon>
        <taxon>Pseudomonadaceae</taxon>
        <taxon>Pseudomonas</taxon>
    </lineage>
</organism>
<keyword evidence="2" id="KW-0808">Transferase</keyword>
<dbReference type="PROSITE" id="PS50263">
    <property type="entry name" value="CN_HYDROLASE"/>
    <property type="match status" value="1"/>
</dbReference>
<feature type="domain" description="CN hydrolase" evidence="1">
    <location>
        <begin position="1"/>
        <end position="71"/>
    </location>
</feature>
<feature type="non-terminal residue" evidence="2">
    <location>
        <position position="1"/>
    </location>
</feature>
<dbReference type="PANTHER" id="PTHR47799">
    <property type="entry name" value="OMEGA-AMIDASE YAFV"/>
    <property type="match status" value="1"/>
</dbReference>
<dbReference type="PATRIC" id="fig|317659.3.peg.4099"/>
<accession>A0A0N8R7F5</accession>
<dbReference type="PANTHER" id="PTHR47799:SF1">
    <property type="entry name" value="OMEGA-AMIDASE YAFV"/>
    <property type="match status" value="1"/>
</dbReference>
<dbReference type="GO" id="GO:0106008">
    <property type="term" value="F:2-oxoglutaramate amidase activity"/>
    <property type="evidence" value="ECO:0007669"/>
    <property type="project" value="TreeGrafter"/>
</dbReference>
<dbReference type="InterPro" id="IPR003010">
    <property type="entry name" value="C-N_Hydrolase"/>
</dbReference>
<protein>
    <submittedName>
        <fullName evidence="2">Nitrilase/cyanide hydratase and apolipoprotein N-acyltransferase</fullName>
    </submittedName>
</protein>
<reference evidence="2 3" key="1">
    <citation type="submission" date="2015-09" db="EMBL/GenBank/DDBJ databases">
        <title>Genome announcement of multiple Pseudomonas syringae strains.</title>
        <authorList>
            <person name="Thakur S."/>
            <person name="Wang P.W."/>
            <person name="Gong Y."/>
            <person name="Weir B.S."/>
            <person name="Guttman D.S."/>
        </authorList>
    </citation>
    <scope>NUCLEOTIDE SEQUENCE [LARGE SCALE GENOMIC DNA]</scope>
    <source>
        <strain evidence="2 3">ICMP17001</strain>
    </source>
</reference>
<keyword evidence="2" id="KW-0449">Lipoprotein</keyword>
<dbReference type="GO" id="GO:0050152">
    <property type="term" value="F:omega-amidase activity"/>
    <property type="evidence" value="ECO:0007669"/>
    <property type="project" value="TreeGrafter"/>
</dbReference>
<evidence type="ECO:0000313" key="3">
    <source>
        <dbReference type="Proteomes" id="UP000051335"/>
    </source>
</evidence>
<name>A0A0N8R7F5_9PSED</name>
<comment type="caution">
    <text evidence="2">The sequence shown here is derived from an EMBL/GenBank/DDBJ whole genome shotgun (WGS) entry which is preliminary data.</text>
</comment>
<dbReference type="InterPro" id="IPR052737">
    <property type="entry name" value="Omega-amidase_YafV"/>
</dbReference>
<dbReference type="Pfam" id="PF00795">
    <property type="entry name" value="CN_hydrolase"/>
    <property type="match status" value="1"/>
</dbReference>
<evidence type="ECO:0000313" key="2">
    <source>
        <dbReference type="EMBL" id="KPX00647.1"/>
    </source>
</evidence>
<dbReference type="EMBL" id="LJQC01000435">
    <property type="protein sequence ID" value="KPX00647.1"/>
    <property type="molecule type" value="Genomic_DNA"/>
</dbReference>